<feature type="coiled-coil region" evidence="1">
    <location>
        <begin position="1583"/>
        <end position="1610"/>
    </location>
</feature>
<evidence type="ECO:0000256" key="2">
    <source>
        <dbReference type="SAM" id="MobiDB-lite"/>
    </source>
</evidence>
<reference evidence="3" key="1">
    <citation type="submission" date="2006-10" db="EMBL/GenBank/DDBJ databases">
        <authorList>
            <person name="Amadeo P."/>
            <person name="Zhao Q."/>
            <person name="Wortman J."/>
            <person name="Fraser-Liggett C."/>
            <person name="Carlton J."/>
        </authorList>
    </citation>
    <scope>NUCLEOTIDE SEQUENCE</scope>
    <source>
        <strain evidence="3">G3</strain>
    </source>
</reference>
<evidence type="ECO:0008006" key="5">
    <source>
        <dbReference type="Google" id="ProtNLM"/>
    </source>
</evidence>
<dbReference type="VEuPathDB" id="TrichDB:TVAG_273780"/>
<protein>
    <recommendedName>
        <fullName evidence="5">Coiled coil protein</fullName>
    </recommendedName>
</protein>
<dbReference type="RefSeq" id="XP_001319917.1">
    <property type="nucleotide sequence ID" value="XM_001319882.1"/>
</dbReference>
<evidence type="ECO:0000256" key="1">
    <source>
        <dbReference type="SAM" id="Coils"/>
    </source>
</evidence>
<feature type="region of interest" description="Disordered" evidence="2">
    <location>
        <begin position="1347"/>
        <end position="1375"/>
    </location>
</feature>
<dbReference type="PANTHER" id="PTHR33331:SF13">
    <property type="entry name" value="COILED-COIL DOMAIN CONTAINING 162"/>
    <property type="match status" value="1"/>
</dbReference>
<dbReference type="InterPro" id="IPR040401">
    <property type="entry name" value="CCDC162"/>
</dbReference>
<dbReference type="Proteomes" id="UP000001542">
    <property type="component" value="Unassembled WGS sequence"/>
</dbReference>
<dbReference type="EMBL" id="DS113394">
    <property type="protein sequence ID" value="EAY07694.1"/>
    <property type="molecule type" value="Genomic_DNA"/>
</dbReference>
<keyword evidence="4" id="KW-1185">Reference proteome</keyword>
<keyword evidence="1" id="KW-0175">Coiled coil</keyword>
<accession>A2EI55</accession>
<dbReference type="VEuPathDB" id="TrichDB:TVAGG3_0521390"/>
<name>A2EI55_TRIV3</name>
<organism evidence="3 4">
    <name type="scientific">Trichomonas vaginalis (strain ATCC PRA-98 / G3)</name>
    <dbReference type="NCBI Taxonomy" id="412133"/>
    <lineage>
        <taxon>Eukaryota</taxon>
        <taxon>Metamonada</taxon>
        <taxon>Parabasalia</taxon>
        <taxon>Trichomonadida</taxon>
        <taxon>Trichomonadidae</taxon>
        <taxon>Trichomonas</taxon>
    </lineage>
</organism>
<dbReference type="InParanoid" id="A2EI55"/>
<dbReference type="PANTHER" id="PTHR33331">
    <property type="entry name" value="COILED-COIL DOMAIN-CONTAINING PROTEIN 162"/>
    <property type="match status" value="1"/>
</dbReference>
<dbReference type="KEGG" id="tva:4765589"/>
<gene>
    <name evidence="3" type="ORF">TVAG_273780</name>
</gene>
<sequence>MSAQELHSTLASIKEDLEAAFSSFGAGEIIAYNGNTVELESPEYYLNLTKQFIEQYKTFSLIQPIAYYSDKITRKLEKSKEIFKIYVEYIQNSLKSYLDEILFQNKVILDRINNEIQYQKYKNLIPSLIEERSILCHDLENSITDISLNQPNHNYKSVLYAIKYDLIKQQRKIQTDFLKSIIHLLPVTRRNEIVTRITTLLRTDLSVNSACIPSPIKNAKDIEPEMARLSSLMNVNFDLSEYDGQKFIYECDIKFSECFTIPGITLSQNAAQYDRIEHNPIFHTNFDRINRTKVNHHLERYIQLLLGCKEYEANEFFSLMLSCHPLMSDYPRSHAICVLSLRFSRCRTMLNEIYEKCKKLFIETFNERFALIIKELSTATTYGMQNSLSNCDYDSVFERLLELTLEYLNAKCRLQTVIQRLHEFSGSETCLLTLQKIIDEEPDLTEGVHSTFIHNYKRQSEIIDLEANLMEILFALHMHSCSNVPLCSQAGLPAEVFQTSMAIADISNIFDDMFYASKEICVTMSIPSHLLVYAHLAVIQEIYSIVVSNPVSKLTPSLATLSTVLNAEGTALDIFSSSFVNSYDSIVEFVESYDDNEKFEISMKVFQIRRYLTKLISLVIKQIELTRVIDNQLNSSPRKTRLIDEISLKITKSKIDSDINELEDFVDKQRLFVNMMSEIARYNMFESDARYFGILFKADDVFLTDADTAENIVPLSDVKRVLFTEIPDSNYFREPVDPYQNMDKENTIEFIKRISILSEISILNLMERSICDYLTTTDPFIVEKSGGKKIIEKGIIDYRIIPMPCDVLCLEESYDDLVHLRNFVSSRLQMLFTSVFNGTIFRGNRKTMNSLMNKSASPDMTIFSFMTKICVENKEVSKISDVIFEIASYNQLSYAAGIVSLLDECIDLKNHVDEIPSFKSALKYIVKEKYTGMYNIPEKYIPWFLMNLCNKIEDDCRPLVSNSVTVIRGKADDSVSNLSYMEMPKLSTKYLKGYITAMFAKFSFFLLQNNYDYRKITPVKGAFEVSFKEYERSREDYSRTIESEATRRSQGDQLSFVTKLLEVIIERITPRVENQILSDIRMKYDELKSLAAEPFAQPLSTLKPDVYMKRPRANLRETPYIPSPEDAEKQESQEEKFAIGKFIRSVCECIDREPKDQNNVFTIDLNRLTTSLTRLSNPINEFFTISHNKFVKTWNSYNTNMSRILEQTNENEKLAMILSKIVSRRLDDEIKITTKENVSEKLNNLNSLRNTMKTLTSEWKKEDKEITKRTKDEYEILYTDILAELQTNRAKYQQKKEFQYKTIQNLIKGNSSLDLSSIKPSSVLLRSTFTHLFDTDGTPKEIPNLEKVTENSEDQNFKPQKPSGRRSNPRRMSTHACVDSDSKIEDMKNDVEKLKERMIKMRISRAFLAIAIKRKYDRLIKKAEEDRILESTVYWGSRRSADQTQLQMETELAEGYKELSNYSDIIDDLKQQHEALTKENIQLFHWKSMTMARQERCHQQMKELSSEGTGVALQPLIAKIAEKQDELDLLKAETDFIEEEAEQKIREPMREVDRLRKVTTLMKTQNTMLRTTLRSTNVGDSQLDVLIKENEDLKEENQRLREAIQSCGFQVEENISKPKSARVGVPQLSLSSGRKIVKPSQSIKSARQTGILRFK</sequence>
<reference evidence="3" key="2">
    <citation type="journal article" date="2007" name="Science">
        <title>Draft genome sequence of the sexually transmitted pathogen Trichomonas vaginalis.</title>
        <authorList>
            <person name="Carlton J.M."/>
            <person name="Hirt R.P."/>
            <person name="Silva J.C."/>
            <person name="Delcher A.L."/>
            <person name="Schatz M."/>
            <person name="Zhao Q."/>
            <person name="Wortman J.R."/>
            <person name="Bidwell S.L."/>
            <person name="Alsmark U.C.M."/>
            <person name="Besteiro S."/>
            <person name="Sicheritz-Ponten T."/>
            <person name="Noel C.J."/>
            <person name="Dacks J.B."/>
            <person name="Foster P.G."/>
            <person name="Simillion C."/>
            <person name="Van de Peer Y."/>
            <person name="Miranda-Saavedra D."/>
            <person name="Barton G.J."/>
            <person name="Westrop G.D."/>
            <person name="Mueller S."/>
            <person name="Dessi D."/>
            <person name="Fiori P.L."/>
            <person name="Ren Q."/>
            <person name="Paulsen I."/>
            <person name="Zhang H."/>
            <person name="Bastida-Corcuera F.D."/>
            <person name="Simoes-Barbosa A."/>
            <person name="Brown M.T."/>
            <person name="Hayes R.D."/>
            <person name="Mukherjee M."/>
            <person name="Okumura C.Y."/>
            <person name="Schneider R."/>
            <person name="Smith A.J."/>
            <person name="Vanacova S."/>
            <person name="Villalvazo M."/>
            <person name="Haas B.J."/>
            <person name="Pertea M."/>
            <person name="Feldblyum T.V."/>
            <person name="Utterback T.R."/>
            <person name="Shu C.L."/>
            <person name="Osoegawa K."/>
            <person name="de Jong P.J."/>
            <person name="Hrdy I."/>
            <person name="Horvathova L."/>
            <person name="Zubacova Z."/>
            <person name="Dolezal P."/>
            <person name="Malik S.B."/>
            <person name="Logsdon J.M. Jr."/>
            <person name="Henze K."/>
            <person name="Gupta A."/>
            <person name="Wang C.C."/>
            <person name="Dunne R.L."/>
            <person name="Upcroft J.A."/>
            <person name="Upcroft P."/>
            <person name="White O."/>
            <person name="Salzberg S.L."/>
            <person name="Tang P."/>
            <person name="Chiu C.-H."/>
            <person name="Lee Y.-S."/>
            <person name="Embley T.M."/>
            <person name="Coombs G.H."/>
            <person name="Mottram J.C."/>
            <person name="Tachezy J."/>
            <person name="Fraser-Liggett C.M."/>
            <person name="Johnson P.J."/>
        </authorList>
    </citation>
    <scope>NUCLEOTIDE SEQUENCE [LARGE SCALE GENOMIC DNA]</scope>
    <source>
        <strain evidence="3">G3</strain>
    </source>
</reference>
<proteinExistence type="predicted"/>
<evidence type="ECO:0000313" key="4">
    <source>
        <dbReference type="Proteomes" id="UP000001542"/>
    </source>
</evidence>
<feature type="coiled-coil region" evidence="1">
    <location>
        <begin position="1377"/>
        <end position="1404"/>
    </location>
</feature>
<dbReference type="OrthoDB" id="10692485at2759"/>
<feature type="compositionally biased region" description="Basic residues" evidence="2">
    <location>
        <begin position="1363"/>
        <end position="1373"/>
    </location>
</feature>
<evidence type="ECO:0000313" key="3">
    <source>
        <dbReference type="EMBL" id="EAY07694.1"/>
    </source>
</evidence>
<feature type="coiled-coil region" evidence="1">
    <location>
        <begin position="1513"/>
        <end position="1547"/>
    </location>
</feature>